<dbReference type="Gene3D" id="3.30.1390.10">
    <property type="match status" value="1"/>
</dbReference>
<evidence type="ECO:0000259" key="1">
    <source>
        <dbReference type="Pfam" id="PF02617"/>
    </source>
</evidence>
<dbReference type="PANTHER" id="PTHR33473">
    <property type="entry name" value="ATP-DEPENDENT CLP PROTEASE ADAPTER PROTEIN CLPS1, CHLOROPLASTIC"/>
    <property type="match status" value="1"/>
</dbReference>
<proteinExistence type="inferred from homology"/>
<sequence length="104" mass="11800">MSGCDVAIDVKIDEKIEKRIIEPPRYKVIFFNDNATPMEWVVEILATIFKHTLESSQAIMLQIHEEGSAVVGIYVYEIAEQKSVEATLASKDKGYPLQIKVEEE</sequence>
<dbReference type="HAMAP" id="MF_00302">
    <property type="entry name" value="ClpS"/>
    <property type="match status" value="1"/>
</dbReference>
<dbReference type="GO" id="GO:0006508">
    <property type="term" value="P:proteolysis"/>
    <property type="evidence" value="ECO:0007669"/>
    <property type="project" value="InterPro"/>
</dbReference>
<name>A0A381WQT5_9ZZZZ</name>
<dbReference type="Pfam" id="PF02617">
    <property type="entry name" value="ClpS"/>
    <property type="match status" value="1"/>
</dbReference>
<dbReference type="GO" id="GO:0030163">
    <property type="term" value="P:protein catabolic process"/>
    <property type="evidence" value="ECO:0007669"/>
    <property type="project" value="InterPro"/>
</dbReference>
<dbReference type="InterPro" id="IPR003769">
    <property type="entry name" value="ClpS_core"/>
</dbReference>
<dbReference type="SUPFAM" id="SSF54736">
    <property type="entry name" value="ClpS-like"/>
    <property type="match status" value="1"/>
</dbReference>
<dbReference type="PANTHER" id="PTHR33473:SF19">
    <property type="entry name" value="ATP-DEPENDENT CLP PROTEASE ADAPTER PROTEIN CLPS"/>
    <property type="match status" value="1"/>
</dbReference>
<dbReference type="AlphaFoldDB" id="A0A381WQT5"/>
<protein>
    <recommendedName>
        <fullName evidence="1">Adaptor protein ClpS core domain-containing protein</fullName>
    </recommendedName>
</protein>
<dbReference type="InterPro" id="IPR022935">
    <property type="entry name" value="ClpS"/>
</dbReference>
<reference evidence="2" key="1">
    <citation type="submission" date="2018-05" db="EMBL/GenBank/DDBJ databases">
        <authorList>
            <person name="Lanie J.A."/>
            <person name="Ng W.-L."/>
            <person name="Kazmierczak K.M."/>
            <person name="Andrzejewski T.M."/>
            <person name="Davidsen T.M."/>
            <person name="Wayne K.J."/>
            <person name="Tettelin H."/>
            <person name="Glass J.I."/>
            <person name="Rusch D."/>
            <person name="Podicherti R."/>
            <person name="Tsui H.-C.T."/>
            <person name="Winkler M.E."/>
        </authorList>
    </citation>
    <scope>NUCLEOTIDE SEQUENCE</scope>
</reference>
<dbReference type="EMBL" id="UINC01012524">
    <property type="protein sequence ID" value="SVA54651.1"/>
    <property type="molecule type" value="Genomic_DNA"/>
</dbReference>
<evidence type="ECO:0000313" key="2">
    <source>
        <dbReference type="EMBL" id="SVA54651.1"/>
    </source>
</evidence>
<organism evidence="2">
    <name type="scientific">marine metagenome</name>
    <dbReference type="NCBI Taxonomy" id="408172"/>
    <lineage>
        <taxon>unclassified sequences</taxon>
        <taxon>metagenomes</taxon>
        <taxon>ecological metagenomes</taxon>
    </lineage>
</organism>
<dbReference type="InterPro" id="IPR014719">
    <property type="entry name" value="Ribosomal_bL12_C/ClpS-like"/>
</dbReference>
<feature type="domain" description="Adaptor protein ClpS core" evidence="1">
    <location>
        <begin position="22"/>
        <end position="99"/>
    </location>
</feature>
<accession>A0A381WQT5</accession>
<gene>
    <name evidence="2" type="ORF">METZ01_LOCUS107505</name>
</gene>